<evidence type="ECO:0000313" key="10">
    <source>
        <dbReference type="EMBL" id="QXH39320.1"/>
    </source>
</evidence>
<keyword evidence="7" id="KW-0406">Ion transport</keyword>
<keyword evidence="2" id="KW-1003">Cell membrane</keyword>
<dbReference type="InterPro" id="IPR003439">
    <property type="entry name" value="ABC_transporter-like_ATP-bd"/>
</dbReference>
<dbReference type="GO" id="GO:0005524">
    <property type="term" value="F:ATP binding"/>
    <property type="evidence" value="ECO:0007669"/>
    <property type="project" value="UniProtKB-KW"/>
</dbReference>
<dbReference type="Pfam" id="PF00005">
    <property type="entry name" value="ABC_tran"/>
    <property type="match status" value="1"/>
</dbReference>
<protein>
    <submittedName>
        <fullName evidence="10">ABC transporter ATP-binding protein</fullName>
    </submittedName>
</protein>
<evidence type="ECO:0000256" key="3">
    <source>
        <dbReference type="ARBA" id="ARBA00022496"/>
    </source>
</evidence>
<dbReference type="Gene3D" id="3.40.50.300">
    <property type="entry name" value="P-loop containing nucleotide triphosphate hydrolases"/>
    <property type="match status" value="1"/>
</dbReference>
<evidence type="ECO:0000256" key="4">
    <source>
        <dbReference type="ARBA" id="ARBA00022741"/>
    </source>
</evidence>
<name>A0ABX8MJ33_9PSED</name>
<keyword evidence="11" id="KW-1185">Reference proteome</keyword>
<dbReference type="Pfam" id="PF08402">
    <property type="entry name" value="TOBE_2"/>
    <property type="match status" value="1"/>
</dbReference>
<keyword evidence="1" id="KW-0813">Transport</keyword>
<feature type="domain" description="ABC transporter" evidence="9">
    <location>
        <begin position="4"/>
        <end position="236"/>
    </location>
</feature>
<dbReference type="PROSITE" id="PS00211">
    <property type="entry name" value="ABC_TRANSPORTER_1"/>
    <property type="match status" value="1"/>
</dbReference>
<dbReference type="SMART" id="SM00382">
    <property type="entry name" value="AAA"/>
    <property type="match status" value="1"/>
</dbReference>
<dbReference type="InterPro" id="IPR008995">
    <property type="entry name" value="Mo/tungstate-bd_C_term_dom"/>
</dbReference>
<sequence length="356" mass="37344">MNTLELHAVHKSFGPVAALTDINLCVPSGSRTAIVGPSGSGKTTLLRMIAGFEFPDRGRITLDGQVMVDGRGAVPAHQRLIGYVPQDGALFPHLSVAANVGFGLPGSLDSKRQRIAELLEMVALEANMATRWPHELSGGQQQRVALARALAQRPRLMLLDEPFSALDTGLRASMRKTVARLLAAAGVTTVLVTHDQAEALSFADQLVVMRQGRLIQAGPPLELYQHPQDAQTALFLGDAVLLPAHLDNGLAHCDLGVLPVRDSAARGQATIMLRPEQLQLAPEAPGSGVASGCVAVVKDCDFAGNTCTLNVALATASGGEQLLPVRNQGPHLPAPGTRVRISTQGLAHVLGATTAT</sequence>
<dbReference type="Gene3D" id="2.40.50.450">
    <property type="match status" value="1"/>
</dbReference>
<dbReference type="InterPro" id="IPR003593">
    <property type="entry name" value="AAA+_ATPase"/>
</dbReference>
<dbReference type="InterPro" id="IPR015853">
    <property type="entry name" value="ABC_transpr_FbpC"/>
</dbReference>
<dbReference type="InterPro" id="IPR027417">
    <property type="entry name" value="P-loop_NTPase"/>
</dbReference>
<dbReference type="RefSeq" id="WP_124347676.1">
    <property type="nucleotide sequence ID" value="NZ_CP027706.1"/>
</dbReference>
<evidence type="ECO:0000256" key="7">
    <source>
        <dbReference type="ARBA" id="ARBA00023065"/>
    </source>
</evidence>
<evidence type="ECO:0000256" key="5">
    <source>
        <dbReference type="ARBA" id="ARBA00022840"/>
    </source>
</evidence>
<reference evidence="10" key="1">
    <citation type="submission" date="2021-06" db="EMBL/GenBank/DDBJ databases">
        <title>Updating the genus Pseudomonas: Description of 43 new species and partition of the Pseudomonas putida group.</title>
        <authorList>
            <person name="Girard L."/>
            <person name="Lood C."/>
            <person name="Vandamme P."/>
            <person name="Rokni-Zadeh H."/>
            <person name="van Noort V."/>
            <person name="Hofte M."/>
            <person name="Lavigne R."/>
            <person name="De Mot R."/>
        </authorList>
    </citation>
    <scope>NUCLEOTIDE SEQUENCE</scope>
    <source>
        <strain evidence="10">CMR12a</strain>
    </source>
</reference>
<evidence type="ECO:0000313" key="11">
    <source>
        <dbReference type="Proteomes" id="UP000693952"/>
    </source>
</evidence>
<dbReference type="InterPro" id="IPR013611">
    <property type="entry name" value="Transp-assoc_OB_typ2"/>
</dbReference>
<dbReference type="EMBL" id="CP077074">
    <property type="protein sequence ID" value="QXH39320.1"/>
    <property type="molecule type" value="Genomic_DNA"/>
</dbReference>
<dbReference type="SUPFAM" id="SSF50331">
    <property type="entry name" value="MOP-like"/>
    <property type="match status" value="1"/>
</dbReference>
<evidence type="ECO:0000259" key="9">
    <source>
        <dbReference type="PROSITE" id="PS50893"/>
    </source>
</evidence>
<dbReference type="SUPFAM" id="SSF52540">
    <property type="entry name" value="P-loop containing nucleoside triphosphate hydrolases"/>
    <property type="match status" value="1"/>
</dbReference>
<dbReference type="InterPro" id="IPR050093">
    <property type="entry name" value="ABC_SmlMolc_Importer"/>
</dbReference>
<proteinExistence type="predicted"/>
<keyword evidence="3" id="KW-0410">Iron transport</keyword>
<evidence type="ECO:0000256" key="2">
    <source>
        <dbReference type="ARBA" id="ARBA00022475"/>
    </source>
</evidence>
<dbReference type="InterPro" id="IPR017871">
    <property type="entry name" value="ABC_transporter-like_CS"/>
</dbReference>
<dbReference type="Proteomes" id="UP000693952">
    <property type="component" value="Chromosome"/>
</dbReference>
<keyword evidence="4" id="KW-0547">Nucleotide-binding</keyword>
<evidence type="ECO:0000256" key="1">
    <source>
        <dbReference type="ARBA" id="ARBA00022448"/>
    </source>
</evidence>
<gene>
    <name evidence="10" type="ORF">KSS89_24280</name>
</gene>
<evidence type="ECO:0000256" key="8">
    <source>
        <dbReference type="ARBA" id="ARBA00023136"/>
    </source>
</evidence>
<organism evidence="10 11">
    <name type="scientific">Pseudomonas sessilinigenes</name>
    <dbReference type="NCBI Taxonomy" id="658629"/>
    <lineage>
        <taxon>Bacteria</taxon>
        <taxon>Pseudomonadati</taxon>
        <taxon>Pseudomonadota</taxon>
        <taxon>Gammaproteobacteria</taxon>
        <taxon>Pseudomonadales</taxon>
        <taxon>Pseudomonadaceae</taxon>
        <taxon>Pseudomonas</taxon>
    </lineage>
</organism>
<dbReference type="CDD" id="cd03259">
    <property type="entry name" value="ABC_Carb_Solutes_like"/>
    <property type="match status" value="1"/>
</dbReference>
<evidence type="ECO:0000256" key="6">
    <source>
        <dbReference type="ARBA" id="ARBA00023004"/>
    </source>
</evidence>
<accession>A0ABX8MJ33</accession>
<keyword evidence="8" id="KW-0472">Membrane</keyword>
<keyword evidence="6" id="KW-0408">Iron</keyword>
<keyword evidence="5 10" id="KW-0067">ATP-binding</keyword>
<dbReference type="PANTHER" id="PTHR42781">
    <property type="entry name" value="SPERMIDINE/PUTRESCINE IMPORT ATP-BINDING PROTEIN POTA"/>
    <property type="match status" value="1"/>
</dbReference>
<dbReference type="PANTHER" id="PTHR42781:SF4">
    <property type="entry name" value="SPERMIDINE_PUTRESCINE IMPORT ATP-BINDING PROTEIN POTA"/>
    <property type="match status" value="1"/>
</dbReference>
<dbReference type="PROSITE" id="PS50893">
    <property type="entry name" value="ABC_TRANSPORTER_2"/>
    <property type="match status" value="1"/>
</dbReference>